<evidence type="ECO:0000259" key="8">
    <source>
        <dbReference type="SMART" id="SM00911"/>
    </source>
</evidence>
<dbReference type="EMBL" id="CP088148">
    <property type="protein sequence ID" value="UTU55036.1"/>
    <property type="molecule type" value="Genomic_DNA"/>
</dbReference>
<accession>A0AB38TJB5</accession>
<dbReference type="AlphaFoldDB" id="A0AB38TJB5"/>
<gene>
    <name evidence="9" type="ORF">LRP29_32360</name>
</gene>
<dbReference type="EC" id="2.7.13.3" evidence="2"/>
<keyword evidence="7" id="KW-0067">ATP-binding</keyword>
<evidence type="ECO:0000256" key="2">
    <source>
        <dbReference type="ARBA" id="ARBA00012438"/>
    </source>
</evidence>
<dbReference type="Pfam" id="PF07536">
    <property type="entry name" value="HWE_HK"/>
    <property type="match status" value="1"/>
</dbReference>
<comment type="catalytic activity">
    <reaction evidence="1">
        <text>ATP + protein L-histidine = ADP + protein N-phospho-L-histidine.</text>
        <dbReference type="EC" id="2.7.13.3"/>
    </reaction>
</comment>
<organism evidence="9 10">
    <name type="scientific">Mesorhizobium ciceri</name>
    <dbReference type="NCBI Taxonomy" id="39645"/>
    <lineage>
        <taxon>Bacteria</taxon>
        <taxon>Pseudomonadati</taxon>
        <taxon>Pseudomonadota</taxon>
        <taxon>Alphaproteobacteria</taxon>
        <taxon>Hyphomicrobiales</taxon>
        <taxon>Phyllobacteriaceae</taxon>
        <taxon>Mesorhizobium</taxon>
    </lineage>
</organism>
<geneLocation type="plasmid" evidence="9 10">
    <name>unnamed</name>
</geneLocation>
<dbReference type="InterPro" id="IPR036890">
    <property type="entry name" value="HATPase_C_sf"/>
</dbReference>
<evidence type="ECO:0000256" key="5">
    <source>
        <dbReference type="ARBA" id="ARBA00022741"/>
    </source>
</evidence>
<dbReference type="Gene3D" id="3.30.565.10">
    <property type="entry name" value="Histidine kinase-like ATPase, C-terminal domain"/>
    <property type="match status" value="1"/>
</dbReference>
<evidence type="ECO:0000256" key="1">
    <source>
        <dbReference type="ARBA" id="ARBA00000085"/>
    </source>
</evidence>
<dbReference type="GO" id="GO:0004673">
    <property type="term" value="F:protein histidine kinase activity"/>
    <property type="evidence" value="ECO:0007669"/>
    <property type="project" value="UniProtKB-EC"/>
</dbReference>
<evidence type="ECO:0000313" key="9">
    <source>
        <dbReference type="EMBL" id="UTU55036.1"/>
    </source>
</evidence>
<dbReference type="InterPro" id="IPR011102">
    <property type="entry name" value="Sig_transdc_His_kinase_HWE"/>
</dbReference>
<evidence type="ECO:0000256" key="4">
    <source>
        <dbReference type="ARBA" id="ARBA00022679"/>
    </source>
</evidence>
<proteinExistence type="predicted"/>
<reference evidence="9 10" key="1">
    <citation type="journal article" date="2022" name="Microbiol. Resour. Announc.">
        <title>Complete Genome Sequence of Mesorhizobium ciceri Strain R30, a Rhizobium Used as a Commercial Inoculant for Chickpea in Argentina.</title>
        <authorList>
            <person name="Foresto E."/>
            <person name="Revale S."/>
            <person name="Primo E."/>
            <person name="Nievas F."/>
            <person name="Carezzano E."/>
            <person name="Puente M."/>
            <person name="Alzari P."/>
            <person name="Mart M."/>
            <person name="Ben-Assaya M."/>
            <person name="Mornico D."/>
            <person name="Santoro M."/>
            <person name="Mart F."/>
            <person name="Giordano W."/>
            <person name="Bogino P."/>
        </authorList>
    </citation>
    <scope>NUCLEOTIDE SEQUENCE [LARGE SCALE GENOMIC DNA]</scope>
    <source>
        <strain evidence="9 10">R30</strain>
    </source>
</reference>
<dbReference type="Proteomes" id="UP001060070">
    <property type="component" value="Plasmid unnamed"/>
</dbReference>
<dbReference type="SMART" id="SM00911">
    <property type="entry name" value="HWE_HK"/>
    <property type="match status" value="1"/>
</dbReference>
<dbReference type="PANTHER" id="PTHR41523:SF8">
    <property type="entry name" value="ETHYLENE RESPONSE SENSOR PROTEIN"/>
    <property type="match status" value="1"/>
</dbReference>
<feature type="domain" description="Signal transduction histidine kinase HWE region" evidence="8">
    <location>
        <begin position="156"/>
        <end position="238"/>
    </location>
</feature>
<dbReference type="RefSeq" id="WP_024504653.1">
    <property type="nucleotide sequence ID" value="NZ_CP088148.1"/>
</dbReference>
<keyword evidence="9" id="KW-0614">Plasmid</keyword>
<protein>
    <recommendedName>
        <fullName evidence="2">histidine kinase</fullName>
        <ecNumber evidence="2">2.7.13.3</ecNumber>
    </recommendedName>
</protein>
<name>A0AB38TJB5_9HYPH</name>
<dbReference type="PANTHER" id="PTHR41523">
    <property type="entry name" value="TWO-COMPONENT SYSTEM SENSOR PROTEIN"/>
    <property type="match status" value="1"/>
</dbReference>
<evidence type="ECO:0000256" key="3">
    <source>
        <dbReference type="ARBA" id="ARBA00022553"/>
    </source>
</evidence>
<keyword evidence="5" id="KW-0547">Nucleotide-binding</keyword>
<dbReference type="GO" id="GO:0005524">
    <property type="term" value="F:ATP binding"/>
    <property type="evidence" value="ECO:0007669"/>
    <property type="project" value="UniProtKB-KW"/>
</dbReference>
<sequence length="351" mass="38332">MSDVERNGLGTLDWVLILAPYRKDAGYTASLLQERGLRARAASPEDLEGLLALSPGVLVVTHEALNPQAIATVESFLQSQPNWSEIPIVVLLDRGAQQSRIQAALSAAWPRSRQIYYQRPVAALELISGIQSALLTRIRQRDVRDYLERETELRLELNHRVKNILATVISIFDMTRRGAISAEGLAEDFKGRLRALSDVHSAVFAAGGETVALTDVAKSVLAPYLSKQQTAITIDGPEVLLSRDAGTTLALSLHELATNAIKYGGLSRPEGRIRLEWNITASSEPVLTLRWIESGGPSVVQPSRVGYGTRYMRAALTSLFGEAPDLVFASDGLRFSIRGLLSRLAPDERLG</sequence>
<keyword evidence="6 9" id="KW-0418">Kinase</keyword>
<evidence type="ECO:0000313" key="10">
    <source>
        <dbReference type="Proteomes" id="UP001060070"/>
    </source>
</evidence>
<evidence type="ECO:0000256" key="7">
    <source>
        <dbReference type="ARBA" id="ARBA00022840"/>
    </source>
</evidence>
<keyword evidence="4" id="KW-0808">Transferase</keyword>
<evidence type="ECO:0000256" key="6">
    <source>
        <dbReference type="ARBA" id="ARBA00022777"/>
    </source>
</evidence>
<keyword evidence="3" id="KW-0597">Phosphoprotein</keyword>
<keyword evidence="10" id="KW-1185">Reference proteome</keyword>